<evidence type="ECO:0000313" key="2">
    <source>
        <dbReference type="EMBL" id="MCS3711816.1"/>
    </source>
</evidence>
<evidence type="ECO:0000313" key="3">
    <source>
        <dbReference type="Proteomes" id="UP001155057"/>
    </source>
</evidence>
<evidence type="ECO:0000256" key="1">
    <source>
        <dbReference type="SAM" id="Phobius"/>
    </source>
</evidence>
<evidence type="ECO:0008006" key="4">
    <source>
        <dbReference type="Google" id="ProtNLM"/>
    </source>
</evidence>
<dbReference type="Proteomes" id="UP001155057">
    <property type="component" value="Unassembled WGS sequence"/>
</dbReference>
<feature type="transmembrane region" description="Helical" evidence="1">
    <location>
        <begin position="39"/>
        <end position="58"/>
    </location>
</feature>
<accession>A0A9X2Q9B8</accession>
<comment type="caution">
    <text evidence="2">The sequence shown here is derived from an EMBL/GenBank/DDBJ whole genome shotgun (WGS) entry which is preliminary data.</text>
</comment>
<dbReference type="AlphaFoldDB" id="A0A9X2Q9B8"/>
<organism evidence="2 3">
    <name type="scientific">Salinibacter ruber</name>
    <dbReference type="NCBI Taxonomy" id="146919"/>
    <lineage>
        <taxon>Bacteria</taxon>
        <taxon>Pseudomonadati</taxon>
        <taxon>Rhodothermota</taxon>
        <taxon>Rhodothermia</taxon>
        <taxon>Rhodothermales</taxon>
        <taxon>Salinibacteraceae</taxon>
        <taxon>Salinibacter</taxon>
    </lineage>
</organism>
<keyword evidence="1" id="KW-0472">Membrane</keyword>
<reference evidence="2" key="1">
    <citation type="submission" date="2022-08" db="EMBL/GenBank/DDBJ databases">
        <title>Genomic Encyclopedia of Type Strains, Phase V (KMG-V): Genome sequencing to study the core and pangenomes of soil and plant-associated prokaryotes.</title>
        <authorList>
            <person name="Whitman W."/>
        </authorList>
    </citation>
    <scope>NUCLEOTIDE SEQUENCE</scope>
    <source>
        <strain evidence="2">SP3049</strain>
    </source>
</reference>
<dbReference type="RefSeq" id="WP_259060905.1">
    <property type="nucleotide sequence ID" value="NZ_JANUAE010000018.1"/>
</dbReference>
<gene>
    <name evidence="2" type="ORF">GGP61_003451</name>
</gene>
<keyword evidence="1" id="KW-0812">Transmembrane</keyword>
<dbReference type="PROSITE" id="PS51257">
    <property type="entry name" value="PROKAR_LIPOPROTEIN"/>
    <property type="match status" value="1"/>
</dbReference>
<name>A0A9X2Q9B8_9BACT</name>
<proteinExistence type="predicted"/>
<dbReference type="EMBL" id="JANUAE010000018">
    <property type="protein sequence ID" value="MCS3711816.1"/>
    <property type="molecule type" value="Genomic_DNA"/>
</dbReference>
<keyword evidence="1" id="KW-1133">Transmembrane helix</keyword>
<sequence length="70" mass="7039">MKTASNIFLTLLWVLAIAGACTGAVITVAVVLNAKGAPQQAAGAATGCAAAIVPYVLARSFSEISDMDWG</sequence>
<protein>
    <recommendedName>
        <fullName evidence="4">Lipoprotein</fullName>
    </recommendedName>
</protein>